<dbReference type="Pfam" id="PF02962">
    <property type="entry name" value="CHMI"/>
    <property type="match status" value="1"/>
</dbReference>
<protein>
    <submittedName>
        <fullName evidence="1">5-carboxymethyl-2-hydroxymuconate Delta-isomerase</fullName>
    </submittedName>
</protein>
<dbReference type="CDD" id="cd00580">
    <property type="entry name" value="CHMI"/>
    <property type="match status" value="1"/>
</dbReference>
<dbReference type="Proteomes" id="UP000809431">
    <property type="component" value="Unassembled WGS sequence"/>
</dbReference>
<proteinExistence type="predicted"/>
<dbReference type="InterPro" id="IPR004220">
    <property type="entry name" value="5-COMe_2-OHmuconate_Isoase"/>
</dbReference>
<dbReference type="PANTHER" id="PTHR37950:SF1">
    <property type="entry name" value="4-HYDROXYPHENYLACETATE CATABOLISM PROTEIN"/>
    <property type="match status" value="1"/>
</dbReference>
<dbReference type="PANTHER" id="PTHR37950">
    <property type="entry name" value="4-HYDROXYPHENYLACETATE CATABOLISM PROTEIN"/>
    <property type="match status" value="1"/>
</dbReference>
<comment type="caution">
    <text evidence="1">The sequence shown here is derived from an EMBL/GenBank/DDBJ whole genome shotgun (WGS) entry which is preliminary data.</text>
</comment>
<dbReference type="SUPFAM" id="SSF55331">
    <property type="entry name" value="Tautomerase/MIF"/>
    <property type="match status" value="1"/>
</dbReference>
<dbReference type="Gene3D" id="3.30.429.10">
    <property type="entry name" value="Macrophage Migration Inhibitory Factor"/>
    <property type="match status" value="1"/>
</dbReference>
<evidence type="ECO:0000313" key="1">
    <source>
        <dbReference type="EMBL" id="MBM3116639.1"/>
    </source>
</evidence>
<dbReference type="RefSeq" id="WP_203538882.1">
    <property type="nucleotide sequence ID" value="NZ_JAESND010000006.1"/>
</dbReference>
<sequence length="119" mass="12887">MPHLSLEYTQNLVDYDAPQALRILGQVMFDSGLFGEADIKSRAYRLDDHLVGTGDTGTAFLHVQVSLLCGRTDAQKQALGARIAAALKSTLPAVNGPVQLTVDVRDMNRDCYAKEVLPG</sequence>
<keyword evidence="2" id="KW-1185">Reference proteome</keyword>
<evidence type="ECO:0000313" key="2">
    <source>
        <dbReference type="Proteomes" id="UP000809431"/>
    </source>
</evidence>
<dbReference type="InterPro" id="IPR014347">
    <property type="entry name" value="Tautomerase/MIF_sf"/>
</dbReference>
<name>A0ABS2BLZ4_9NEIS</name>
<gene>
    <name evidence="1" type="ORF">JMJ54_12435</name>
</gene>
<organism evidence="1 2">
    <name type="scientific">Jeongeupia naejangsanensis</name>
    <dbReference type="NCBI Taxonomy" id="613195"/>
    <lineage>
        <taxon>Bacteria</taxon>
        <taxon>Pseudomonadati</taxon>
        <taxon>Pseudomonadota</taxon>
        <taxon>Betaproteobacteria</taxon>
        <taxon>Neisseriales</taxon>
        <taxon>Chitinibacteraceae</taxon>
        <taxon>Jeongeupia</taxon>
    </lineage>
</organism>
<accession>A0ABS2BLZ4</accession>
<dbReference type="EMBL" id="JAESND010000006">
    <property type="protein sequence ID" value="MBM3116639.1"/>
    <property type="molecule type" value="Genomic_DNA"/>
</dbReference>
<reference evidence="1 2" key="1">
    <citation type="submission" date="2021-01" db="EMBL/GenBank/DDBJ databases">
        <title>Draft Genome Sequence and Polyhydroxyalkanoate Biosynthetic Potential of Jeongeupia naejangsanensis Type Strain DSM 24253.</title>
        <authorList>
            <person name="Turrini P."/>
            <person name="Artuso I."/>
            <person name="Lugli G.A."/>
            <person name="Frangipani E."/>
            <person name="Ventura M."/>
            <person name="Visca P."/>
        </authorList>
    </citation>
    <scope>NUCLEOTIDE SEQUENCE [LARGE SCALE GENOMIC DNA]</scope>
    <source>
        <strain evidence="1 2">DSM 24253</strain>
    </source>
</reference>